<dbReference type="STRING" id="574087.Acear_1427"/>
<dbReference type="EMBL" id="CP002105">
    <property type="protein sequence ID" value="ADL12937.1"/>
    <property type="molecule type" value="Genomic_DNA"/>
</dbReference>
<dbReference type="eggNOG" id="COG0787">
    <property type="taxonomic scope" value="Bacteria"/>
</dbReference>
<dbReference type="AlphaFoldDB" id="D9QQZ6"/>
<comment type="pathway">
    <text evidence="5">Amino-acid biosynthesis; D-alanine biosynthesis; D-alanine from L-alanine: step 1/1.</text>
</comment>
<dbReference type="HAMAP" id="MF_01201">
    <property type="entry name" value="Ala_racemase"/>
    <property type="match status" value="1"/>
</dbReference>
<dbReference type="GO" id="GO:0005829">
    <property type="term" value="C:cytosol"/>
    <property type="evidence" value="ECO:0007669"/>
    <property type="project" value="TreeGrafter"/>
</dbReference>
<keyword evidence="4 5" id="KW-0413">Isomerase</keyword>
<keyword evidence="3 5" id="KW-0663">Pyridoxal phosphate</keyword>
<feature type="modified residue" description="N6-(pyridoxal phosphate)lysine" evidence="5 6">
    <location>
        <position position="40"/>
    </location>
</feature>
<evidence type="ECO:0000313" key="10">
    <source>
        <dbReference type="Proteomes" id="UP000001661"/>
    </source>
</evidence>
<dbReference type="GO" id="GO:0009252">
    <property type="term" value="P:peptidoglycan biosynthetic process"/>
    <property type="evidence" value="ECO:0007669"/>
    <property type="project" value="TreeGrafter"/>
</dbReference>
<gene>
    <name evidence="9" type="ordered locus">Acear_1427</name>
</gene>
<feature type="domain" description="Alanine racemase C-terminal" evidence="8">
    <location>
        <begin position="246"/>
        <end position="374"/>
    </location>
</feature>
<dbReference type="EC" id="5.1.1.1" evidence="5"/>
<dbReference type="InterPro" id="IPR000821">
    <property type="entry name" value="Ala_racemase"/>
</dbReference>
<dbReference type="PANTHER" id="PTHR30511">
    <property type="entry name" value="ALANINE RACEMASE"/>
    <property type="match status" value="1"/>
</dbReference>
<feature type="binding site" evidence="5 7">
    <location>
        <position position="315"/>
    </location>
    <ligand>
        <name>substrate</name>
    </ligand>
</feature>
<evidence type="ECO:0000256" key="7">
    <source>
        <dbReference type="PIRSR" id="PIRSR600821-52"/>
    </source>
</evidence>
<dbReference type="Proteomes" id="UP000001661">
    <property type="component" value="Chromosome"/>
</dbReference>
<dbReference type="GO" id="GO:0030632">
    <property type="term" value="P:D-alanine biosynthetic process"/>
    <property type="evidence" value="ECO:0007669"/>
    <property type="project" value="UniProtKB-UniRule"/>
</dbReference>
<feature type="active site" description="Proton acceptor; specific for L-alanine" evidence="5">
    <location>
        <position position="267"/>
    </location>
</feature>
<keyword evidence="10" id="KW-1185">Reference proteome</keyword>
<comment type="cofactor">
    <cofactor evidence="2 5 6">
        <name>pyridoxal 5'-phosphate</name>
        <dbReference type="ChEBI" id="CHEBI:597326"/>
    </cofactor>
</comment>
<evidence type="ECO:0000256" key="3">
    <source>
        <dbReference type="ARBA" id="ARBA00022898"/>
    </source>
</evidence>
<dbReference type="HOGENOM" id="CLU_028393_2_2_9"/>
<organism evidence="9 10">
    <name type="scientific">Acetohalobium arabaticum (strain ATCC 49924 / DSM 5501 / Z-7288)</name>
    <dbReference type="NCBI Taxonomy" id="574087"/>
    <lineage>
        <taxon>Bacteria</taxon>
        <taxon>Bacillati</taxon>
        <taxon>Bacillota</taxon>
        <taxon>Clostridia</taxon>
        <taxon>Halanaerobiales</taxon>
        <taxon>Halobacteroidaceae</taxon>
        <taxon>Acetohalobium</taxon>
    </lineage>
</organism>
<dbReference type="InterPro" id="IPR029066">
    <property type="entry name" value="PLP-binding_barrel"/>
</dbReference>
<dbReference type="RefSeq" id="WP_013278382.1">
    <property type="nucleotide sequence ID" value="NC_014378.1"/>
</dbReference>
<dbReference type="Gene3D" id="2.40.37.10">
    <property type="entry name" value="Lyase, Ornithine Decarboxylase, Chain A, domain 1"/>
    <property type="match status" value="1"/>
</dbReference>
<dbReference type="SUPFAM" id="SSF51419">
    <property type="entry name" value="PLP-binding barrel"/>
    <property type="match status" value="1"/>
</dbReference>
<comment type="similarity">
    <text evidence="5">Belongs to the alanine racemase family.</text>
</comment>
<dbReference type="Pfam" id="PF00842">
    <property type="entry name" value="Ala_racemase_C"/>
    <property type="match status" value="1"/>
</dbReference>
<protein>
    <recommendedName>
        <fullName evidence="5">Alanine racemase</fullName>
        <ecNumber evidence="5">5.1.1.1</ecNumber>
    </recommendedName>
</protein>
<reference evidence="9 10" key="1">
    <citation type="journal article" date="2010" name="Stand. Genomic Sci.">
        <title>Complete genome sequence of Acetohalobium arabaticum type strain (Z-7288).</title>
        <authorList>
            <person name="Sikorski J."/>
            <person name="Lapidus A."/>
            <person name="Chertkov O."/>
            <person name="Lucas S."/>
            <person name="Copeland A."/>
            <person name="Glavina Del Rio T."/>
            <person name="Nolan M."/>
            <person name="Tice H."/>
            <person name="Cheng J.F."/>
            <person name="Han C."/>
            <person name="Brambilla E."/>
            <person name="Pitluck S."/>
            <person name="Liolios K."/>
            <person name="Ivanova N."/>
            <person name="Mavromatis K."/>
            <person name="Mikhailova N."/>
            <person name="Pati A."/>
            <person name="Bruce D."/>
            <person name="Detter C."/>
            <person name="Tapia R."/>
            <person name="Goodwin L."/>
            <person name="Chen A."/>
            <person name="Palaniappan K."/>
            <person name="Land M."/>
            <person name="Hauser L."/>
            <person name="Chang Y.J."/>
            <person name="Jeffries C.D."/>
            <person name="Rohde M."/>
            <person name="Goker M."/>
            <person name="Spring S."/>
            <person name="Woyke T."/>
            <person name="Bristow J."/>
            <person name="Eisen J.A."/>
            <person name="Markowitz V."/>
            <person name="Hugenholtz P."/>
            <person name="Kyrpides N.C."/>
            <person name="Klenk H.P."/>
        </authorList>
    </citation>
    <scope>NUCLEOTIDE SEQUENCE [LARGE SCALE GENOMIC DNA]</scope>
    <source>
        <strain evidence="10">ATCC 49924 / DSM 5501 / Z-7288</strain>
    </source>
</reference>
<proteinExistence type="inferred from homology"/>
<dbReference type="FunFam" id="2.40.37.10:FF:000006">
    <property type="entry name" value="Alanine racemase"/>
    <property type="match status" value="1"/>
</dbReference>
<feature type="active site" description="Proton acceptor; specific for D-alanine" evidence="5">
    <location>
        <position position="40"/>
    </location>
</feature>
<evidence type="ECO:0000256" key="1">
    <source>
        <dbReference type="ARBA" id="ARBA00000316"/>
    </source>
</evidence>
<dbReference type="SMART" id="SM01005">
    <property type="entry name" value="Ala_racemase_C"/>
    <property type="match status" value="1"/>
</dbReference>
<dbReference type="GO" id="GO:0008784">
    <property type="term" value="F:alanine racemase activity"/>
    <property type="evidence" value="ECO:0007669"/>
    <property type="project" value="UniProtKB-UniRule"/>
</dbReference>
<dbReference type="PANTHER" id="PTHR30511:SF0">
    <property type="entry name" value="ALANINE RACEMASE, CATABOLIC-RELATED"/>
    <property type="match status" value="1"/>
</dbReference>
<name>D9QQZ6_ACEAZ</name>
<dbReference type="FunFam" id="3.20.20.10:FF:000002">
    <property type="entry name" value="Alanine racemase"/>
    <property type="match status" value="1"/>
</dbReference>
<dbReference type="InterPro" id="IPR011079">
    <property type="entry name" value="Ala_racemase_C"/>
</dbReference>
<evidence type="ECO:0000256" key="5">
    <source>
        <dbReference type="HAMAP-Rule" id="MF_01201"/>
    </source>
</evidence>
<comment type="function">
    <text evidence="5">Catalyzes the interconversion of L-alanine and D-alanine. May also act on other amino acids.</text>
</comment>
<dbReference type="Pfam" id="PF01168">
    <property type="entry name" value="Ala_racemase_N"/>
    <property type="match status" value="1"/>
</dbReference>
<evidence type="ECO:0000313" key="9">
    <source>
        <dbReference type="EMBL" id="ADL12937.1"/>
    </source>
</evidence>
<sequence length="375" mass="41256">MGNEFNRPVWVEVNLENIRFNLKQIRARVSADTLVMAVVKADAYGHGAVPVARAAVEAGADRLAVGLPEEGVQLRNAGFEVPIQILGEVLPEQIPLLAKYGLIPTVSKLETAVELERINAQLESRQKIHLKVDTGMGRLGVKPDEVVGFAQKLSSFPHLELEGLLTHFATADEADKEYTRQQWQKFNYAIECLEAAGIRIPVKHCANSAAIIDLPEMELDLVRAGIMLYGLRPSDEVGDSLQLKSVLNWKARIVYLKEVDKGCGISYGATYTTADKAEIATIPLGYADGYFRALSNKGDVLINGRRAPIRGRVCMDQFMVDVTEIPGVSVGDEVILIGKQDDKEVTAMELADLVGTINYEIISKITKRVPRIYVN</sequence>
<dbReference type="UniPathway" id="UPA00042">
    <property type="reaction ID" value="UER00497"/>
</dbReference>
<dbReference type="Gene3D" id="3.20.20.10">
    <property type="entry name" value="Alanine racemase"/>
    <property type="match status" value="1"/>
</dbReference>
<dbReference type="PROSITE" id="PS00395">
    <property type="entry name" value="ALANINE_RACEMASE"/>
    <property type="match status" value="1"/>
</dbReference>
<dbReference type="InterPro" id="IPR009006">
    <property type="entry name" value="Ala_racemase/Decarboxylase_C"/>
</dbReference>
<feature type="binding site" evidence="5 7">
    <location>
        <position position="138"/>
    </location>
    <ligand>
        <name>substrate</name>
    </ligand>
</feature>
<dbReference type="SUPFAM" id="SSF50621">
    <property type="entry name" value="Alanine racemase C-terminal domain-like"/>
    <property type="match status" value="1"/>
</dbReference>
<dbReference type="PRINTS" id="PR00992">
    <property type="entry name" value="ALARACEMASE"/>
</dbReference>
<dbReference type="KEGG" id="aar:Acear_1427"/>
<dbReference type="NCBIfam" id="TIGR00492">
    <property type="entry name" value="alr"/>
    <property type="match status" value="1"/>
</dbReference>
<evidence type="ECO:0000256" key="4">
    <source>
        <dbReference type="ARBA" id="ARBA00023235"/>
    </source>
</evidence>
<dbReference type="InterPro" id="IPR001608">
    <property type="entry name" value="Ala_racemase_N"/>
</dbReference>
<dbReference type="InterPro" id="IPR020622">
    <property type="entry name" value="Ala_racemase_pyridoxalP-BS"/>
</dbReference>
<accession>D9QQZ6</accession>
<dbReference type="OrthoDB" id="9813814at2"/>
<dbReference type="GO" id="GO:0030170">
    <property type="term" value="F:pyridoxal phosphate binding"/>
    <property type="evidence" value="ECO:0007669"/>
    <property type="project" value="UniProtKB-UniRule"/>
</dbReference>
<evidence type="ECO:0000256" key="2">
    <source>
        <dbReference type="ARBA" id="ARBA00001933"/>
    </source>
</evidence>
<evidence type="ECO:0000259" key="8">
    <source>
        <dbReference type="SMART" id="SM01005"/>
    </source>
</evidence>
<dbReference type="CDD" id="cd00430">
    <property type="entry name" value="PLPDE_III_AR"/>
    <property type="match status" value="1"/>
</dbReference>
<comment type="catalytic activity">
    <reaction evidence="1 5">
        <text>L-alanine = D-alanine</text>
        <dbReference type="Rhea" id="RHEA:20249"/>
        <dbReference type="ChEBI" id="CHEBI:57416"/>
        <dbReference type="ChEBI" id="CHEBI:57972"/>
        <dbReference type="EC" id="5.1.1.1"/>
    </reaction>
</comment>
<evidence type="ECO:0000256" key="6">
    <source>
        <dbReference type="PIRSR" id="PIRSR600821-50"/>
    </source>
</evidence>